<keyword evidence="1" id="KW-0472">Membrane</keyword>
<reference evidence="2 3" key="1">
    <citation type="submission" date="2017-04" db="EMBL/GenBank/DDBJ databases">
        <title>Monoglobus pectinilyticus 14 draft genome.</title>
        <authorList>
            <person name="Kim C."/>
            <person name="Rosendale D.I."/>
            <person name="Kelly W.J."/>
            <person name="Tannock G.W."/>
            <person name="Patchett M.L."/>
            <person name="Jordens J.Z."/>
        </authorList>
    </citation>
    <scope>NUCLEOTIDE SEQUENCE [LARGE SCALE GENOMIC DNA]</scope>
    <source>
        <strain evidence="2 3">14</strain>
    </source>
</reference>
<evidence type="ECO:0000256" key="1">
    <source>
        <dbReference type="SAM" id="Phobius"/>
    </source>
</evidence>
<keyword evidence="1" id="KW-1133">Transmembrane helix</keyword>
<proteinExistence type="predicted"/>
<dbReference type="PANTHER" id="PTHR35867:SF1">
    <property type="entry name" value="PROTEIN RSEC"/>
    <property type="match status" value="1"/>
</dbReference>
<keyword evidence="1" id="KW-0812">Transmembrane</keyword>
<organism evidence="2 3">
    <name type="scientific">Monoglobus pectinilyticus</name>
    <dbReference type="NCBI Taxonomy" id="1981510"/>
    <lineage>
        <taxon>Bacteria</taxon>
        <taxon>Bacillati</taxon>
        <taxon>Bacillota</taxon>
        <taxon>Clostridia</taxon>
        <taxon>Monoglobales</taxon>
        <taxon>Monoglobaceae</taxon>
        <taxon>Monoglobus</taxon>
    </lineage>
</organism>
<keyword evidence="3" id="KW-1185">Reference proteome</keyword>
<feature type="transmembrane region" description="Helical" evidence="1">
    <location>
        <begin position="95"/>
        <end position="116"/>
    </location>
</feature>
<name>A0A2K9P1F3_9FIRM</name>
<dbReference type="Pfam" id="PF04246">
    <property type="entry name" value="RseC_MucC"/>
    <property type="match status" value="1"/>
</dbReference>
<dbReference type="EMBL" id="CP020991">
    <property type="protein sequence ID" value="AUO18398.1"/>
    <property type="molecule type" value="Genomic_DNA"/>
</dbReference>
<dbReference type="OrthoDB" id="1734233at2"/>
<gene>
    <name evidence="2" type="ORF">B9O19_00214</name>
</gene>
<dbReference type="RefSeq" id="WP_102364699.1">
    <property type="nucleotide sequence ID" value="NZ_CP020991.1"/>
</dbReference>
<evidence type="ECO:0000313" key="3">
    <source>
        <dbReference type="Proteomes" id="UP000235589"/>
    </source>
</evidence>
<feature type="transmembrane region" description="Helical" evidence="1">
    <location>
        <begin position="68"/>
        <end position="89"/>
    </location>
</feature>
<dbReference type="Proteomes" id="UP000235589">
    <property type="component" value="Chromosome"/>
</dbReference>
<dbReference type="InterPro" id="IPR007359">
    <property type="entry name" value="SigmaE_reg_RseC_MucC"/>
</dbReference>
<protein>
    <submittedName>
        <fullName evidence="2">Positive regulator of sigma E, RseC/MucC</fullName>
    </submittedName>
</protein>
<dbReference type="AlphaFoldDB" id="A0A2K9P1F3"/>
<sequence>MEQTGYVVEIKNGVAKIRIDRESACGGKCVSCKGCPSNAIIVEAKNELNLNKGDIVTLYEDTRKVMKYAFIGYGLLAILLVVGAIVGYVLTKRDIMALVSAALFVAVGFLIIKFSFRNIDSEFTIKSVERQNIDE</sequence>
<dbReference type="KEGG" id="mpec:B9O19_00214"/>
<dbReference type="GeneID" id="98061644"/>
<accession>A0A2K9P1F3</accession>
<evidence type="ECO:0000313" key="2">
    <source>
        <dbReference type="EMBL" id="AUO18398.1"/>
    </source>
</evidence>
<dbReference type="PANTHER" id="PTHR35867">
    <property type="entry name" value="PROTEIN RSEC"/>
    <property type="match status" value="1"/>
</dbReference>